<organism evidence="2 3">
    <name type="scientific">Rubrivivax gelatinosus</name>
    <name type="common">Rhodocyclus gelatinosus</name>
    <name type="synonym">Rhodopseudomonas gelatinosa</name>
    <dbReference type="NCBI Taxonomy" id="28068"/>
    <lineage>
        <taxon>Bacteria</taxon>
        <taxon>Pseudomonadati</taxon>
        <taxon>Pseudomonadota</taxon>
        <taxon>Betaproteobacteria</taxon>
        <taxon>Burkholderiales</taxon>
        <taxon>Sphaerotilaceae</taxon>
        <taxon>Rubrivivax</taxon>
    </lineage>
</organism>
<dbReference type="Proteomes" id="UP001041814">
    <property type="component" value="Unassembled WGS sequence"/>
</dbReference>
<proteinExistence type="predicted"/>
<reference evidence="2" key="2">
    <citation type="journal article" date="2020" name="Microorganisms">
        <title>Osmotic Adaptation and Compatible Solute Biosynthesis of Phototrophic Bacteria as Revealed from Genome Analyses.</title>
        <authorList>
            <person name="Imhoff J.F."/>
            <person name="Rahn T."/>
            <person name="Kunzel S."/>
            <person name="Keller A."/>
            <person name="Neulinger S.C."/>
        </authorList>
    </citation>
    <scope>NUCLEOTIDE SEQUENCE</scope>
    <source>
        <strain evidence="2">IM 151</strain>
    </source>
</reference>
<protein>
    <submittedName>
        <fullName evidence="2">Transcriptional regulator</fullName>
    </submittedName>
</protein>
<dbReference type="PROSITE" id="PS50943">
    <property type="entry name" value="HTH_CROC1"/>
    <property type="match status" value="1"/>
</dbReference>
<reference evidence="2" key="1">
    <citation type="submission" date="2017-08" db="EMBL/GenBank/DDBJ databases">
        <authorList>
            <person name="Imhoff J.F."/>
            <person name="Rahn T."/>
            <person name="Kuenzel S."/>
            <person name="Neulinger S.C."/>
        </authorList>
    </citation>
    <scope>NUCLEOTIDE SEQUENCE</scope>
    <source>
        <strain evidence="2">IM 151</strain>
    </source>
</reference>
<dbReference type="InterPro" id="IPR001387">
    <property type="entry name" value="Cro/C1-type_HTH"/>
</dbReference>
<evidence type="ECO:0000259" key="1">
    <source>
        <dbReference type="PROSITE" id="PS50943"/>
    </source>
</evidence>
<evidence type="ECO:0000313" key="2">
    <source>
        <dbReference type="EMBL" id="MBK1715051.1"/>
    </source>
</evidence>
<keyword evidence="3" id="KW-1185">Reference proteome</keyword>
<dbReference type="Pfam" id="PF01381">
    <property type="entry name" value="HTH_3"/>
    <property type="match status" value="1"/>
</dbReference>
<dbReference type="SMART" id="SM00530">
    <property type="entry name" value="HTH_XRE"/>
    <property type="match status" value="1"/>
</dbReference>
<feature type="domain" description="HTH cro/C1-type" evidence="1">
    <location>
        <begin position="12"/>
        <end position="65"/>
    </location>
</feature>
<sequence>MSSEQSQLIVTIKRLLKAQGHTYRELAAALKLSEPSVKRLFSSQRLTVDRLAQIGDFLGYTMAEILQESADSMPRLQTLTLAQEAALVSNTKLLLVAVCAFNHWSVDDIVRAYRLSRAECLKQLLSMDRLQIIDLLPGDRIRLRVARDFAWLPDGPIHRFFMRQGVHDFLRGEPGAADQGLEFVYGMLTRDAQAELLVELRRLRTKLAALHDESASAPIGQRRGTSVLVAMRDWEPEGFRALRRSDNATG</sequence>
<dbReference type="Gene3D" id="1.10.260.40">
    <property type="entry name" value="lambda repressor-like DNA-binding domains"/>
    <property type="match status" value="1"/>
</dbReference>
<dbReference type="SUPFAM" id="SSF47413">
    <property type="entry name" value="lambda repressor-like DNA-binding domains"/>
    <property type="match status" value="1"/>
</dbReference>
<dbReference type="CDD" id="cd00093">
    <property type="entry name" value="HTH_XRE"/>
    <property type="match status" value="1"/>
</dbReference>
<name>A0ABS1E0W3_RUBGE</name>
<accession>A0ABS1E0W3</accession>
<dbReference type="RefSeq" id="WP_200379753.1">
    <property type="nucleotide sequence ID" value="NZ_NRRU01000094.1"/>
</dbReference>
<dbReference type="EMBL" id="NRRU01000094">
    <property type="protein sequence ID" value="MBK1715051.1"/>
    <property type="molecule type" value="Genomic_DNA"/>
</dbReference>
<dbReference type="InterPro" id="IPR010982">
    <property type="entry name" value="Lambda_DNA-bd_dom_sf"/>
</dbReference>
<comment type="caution">
    <text evidence="2">The sequence shown here is derived from an EMBL/GenBank/DDBJ whole genome shotgun (WGS) entry which is preliminary data.</text>
</comment>
<evidence type="ECO:0000313" key="3">
    <source>
        <dbReference type="Proteomes" id="UP001041814"/>
    </source>
</evidence>
<gene>
    <name evidence="2" type="ORF">CKO43_20015</name>
</gene>